<feature type="region of interest" description="Disordered" evidence="1">
    <location>
        <begin position="781"/>
        <end position="805"/>
    </location>
</feature>
<dbReference type="SMART" id="SM00530">
    <property type="entry name" value="HTH_XRE"/>
    <property type="match status" value="1"/>
</dbReference>
<dbReference type="AlphaFoldDB" id="A0A6J4T0X4"/>
<dbReference type="InterPro" id="IPR027417">
    <property type="entry name" value="P-loop_NTPase"/>
</dbReference>
<dbReference type="Pfam" id="PF00931">
    <property type="entry name" value="NB-ARC"/>
    <property type="match status" value="1"/>
</dbReference>
<dbReference type="Gene3D" id="3.40.50.300">
    <property type="entry name" value="P-loop containing nucleotide triphosphate hydrolases"/>
    <property type="match status" value="1"/>
</dbReference>
<dbReference type="SUPFAM" id="SSF48452">
    <property type="entry name" value="TPR-like"/>
    <property type="match status" value="1"/>
</dbReference>
<reference evidence="3" key="1">
    <citation type="submission" date="2020-02" db="EMBL/GenBank/DDBJ databases">
        <authorList>
            <person name="Meier V. D."/>
        </authorList>
    </citation>
    <scope>NUCLEOTIDE SEQUENCE</scope>
    <source>
        <strain evidence="3">AVDCRST_MAG12</strain>
    </source>
</reference>
<dbReference type="Pfam" id="PF25872">
    <property type="entry name" value="HTH_77"/>
    <property type="match status" value="1"/>
</dbReference>
<dbReference type="EMBL" id="CADCVK010000447">
    <property type="protein sequence ID" value="CAA9511051.1"/>
    <property type="molecule type" value="Genomic_DNA"/>
</dbReference>
<dbReference type="PANTHER" id="PTHR47691">
    <property type="entry name" value="REGULATOR-RELATED"/>
    <property type="match status" value="1"/>
</dbReference>
<dbReference type="GO" id="GO:0003677">
    <property type="term" value="F:DNA binding"/>
    <property type="evidence" value="ECO:0007669"/>
    <property type="project" value="InterPro"/>
</dbReference>
<feature type="domain" description="HTH cro/C1-type" evidence="2">
    <location>
        <begin position="13"/>
        <end position="68"/>
    </location>
</feature>
<proteinExistence type="predicted"/>
<dbReference type="PANTHER" id="PTHR47691:SF3">
    <property type="entry name" value="HTH-TYPE TRANSCRIPTIONAL REGULATOR RV0890C-RELATED"/>
    <property type="match status" value="1"/>
</dbReference>
<feature type="compositionally biased region" description="Low complexity" evidence="1">
    <location>
        <begin position="81"/>
        <end position="95"/>
    </location>
</feature>
<dbReference type="Gene3D" id="1.10.260.40">
    <property type="entry name" value="lambda repressor-like DNA-binding domains"/>
    <property type="match status" value="1"/>
</dbReference>
<dbReference type="PROSITE" id="PS50943">
    <property type="entry name" value="HTH_CROC1"/>
    <property type="match status" value="1"/>
</dbReference>
<dbReference type="Pfam" id="PF13560">
    <property type="entry name" value="HTH_31"/>
    <property type="match status" value="1"/>
</dbReference>
<dbReference type="GO" id="GO:0043531">
    <property type="term" value="F:ADP binding"/>
    <property type="evidence" value="ECO:0007669"/>
    <property type="project" value="InterPro"/>
</dbReference>
<protein>
    <recommendedName>
        <fullName evidence="2">HTH cro/C1-type domain-containing protein</fullName>
    </recommendedName>
</protein>
<dbReference type="InterPro" id="IPR058852">
    <property type="entry name" value="HTH_77"/>
</dbReference>
<evidence type="ECO:0000259" key="2">
    <source>
        <dbReference type="PROSITE" id="PS50943"/>
    </source>
</evidence>
<dbReference type="InterPro" id="IPR001387">
    <property type="entry name" value="Cro/C1-type_HTH"/>
</dbReference>
<dbReference type="PRINTS" id="PR00364">
    <property type="entry name" value="DISEASERSIST"/>
</dbReference>
<dbReference type="InterPro" id="IPR002182">
    <property type="entry name" value="NB-ARC"/>
</dbReference>
<accession>A0A6J4T0X4</accession>
<organism evidence="3">
    <name type="scientific">uncultured Rubrobacteraceae bacterium</name>
    <dbReference type="NCBI Taxonomy" id="349277"/>
    <lineage>
        <taxon>Bacteria</taxon>
        <taxon>Bacillati</taxon>
        <taxon>Actinomycetota</taxon>
        <taxon>Rubrobacteria</taxon>
        <taxon>Rubrobacterales</taxon>
        <taxon>Rubrobacteraceae</taxon>
        <taxon>environmental samples</taxon>
    </lineage>
</organism>
<gene>
    <name evidence="3" type="ORF">AVDCRST_MAG12-3224</name>
</gene>
<dbReference type="InterPro" id="IPR011990">
    <property type="entry name" value="TPR-like_helical_dom_sf"/>
</dbReference>
<dbReference type="CDD" id="cd00093">
    <property type="entry name" value="HTH_XRE"/>
    <property type="match status" value="1"/>
</dbReference>
<dbReference type="SUPFAM" id="SSF52540">
    <property type="entry name" value="P-loop containing nucleoside triphosphate hydrolases"/>
    <property type="match status" value="1"/>
</dbReference>
<dbReference type="InterPro" id="IPR010982">
    <property type="entry name" value="Lambda_DNA-bd_dom_sf"/>
</dbReference>
<evidence type="ECO:0000256" key="1">
    <source>
        <dbReference type="SAM" id="MobiDB-lite"/>
    </source>
</evidence>
<feature type="region of interest" description="Disordered" evidence="1">
    <location>
        <begin position="78"/>
        <end position="105"/>
    </location>
</feature>
<dbReference type="SUPFAM" id="SSF47413">
    <property type="entry name" value="lambda repressor-like DNA-binding domains"/>
    <property type="match status" value="1"/>
</dbReference>
<dbReference type="Gene3D" id="1.25.40.10">
    <property type="entry name" value="Tetratricopeptide repeat domain"/>
    <property type="match status" value="1"/>
</dbReference>
<sequence length="805" mass="86385">MPGEEAPPFAEQLRRLRESAGLTQEELASRAGLTAKAVSALERGERRRPYPHTVRSLADALALTDAERADLQAAIPRRGAETPASPAAVPAAVPEPTLPGPRTPLVGRDQELVEIGLFLNERGVRLLTLTGTGGVGKTRLALQAAREVAGLFPDGVVFVALASLGDPALVLPTIAQSLGLREAEHRTPREAIRAFLKDKKFLLVLDNLEHLLGVAPEVADLVEDRPGLCVLVTSRAPLRVRGEQEYPIQPLALPPSTLSPPPEQVIDSPSGRLFVERATAASPNFSLTPQNAGAVASICWRLDGLPLALELAAAKTRFLDPATLLSRLDRALSAGWARDLPERQRTMRAALDWSYDLLDGAQRELFARLSVFAGGFTLEAAEAVAAAGGVLAEDVIYLLEGLVEQSLVTAGPDADGGGVRYGMLEPVRQYALEKLEEAGARETRGRHSRYYLALAERAGPELRGSEQAIWLGRLETELDNLRAALSWAVENGHGQDVARTTWTSWTYWWLSGHISEGRRWAEEALARDPGMPASARAALLFVAATLGQALGDFDGVRAMNDESMEIFRGLKDEAGFYYAMGTAGLIAVGQGRYAEGLSMMEESGVRRLEMGDRWPAAAMLGFSATVALGMGDRERARRLAERSLSLGRELGAREAVSVALPTLATIARADGDYALAGELFGEGLLFSAEVGDGTNVAYYLEGLATLAAAEGAPERAARLWGAAEAILEGIEVIAYPHVTDRSFNDQQLASARGSLDRRSWEEAWAEGRSMTTEEAVAYALEGDEEPVPDPTVPGEAGDRDAARNH</sequence>
<evidence type="ECO:0000313" key="3">
    <source>
        <dbReference type="EMBL" id="CAA9511051.1"/>
    </source>
</evidence>
<feature type="compositionally biased region" description="Basic and acidic residues" evidence="1">
    <location>
        <begin position="796"/>
        <end position="805"/>
    </location>
</feature>
<name>A0A6J4T0X4_9ACTN</name>